<proteinExistence type="predicted"/>
<evidence type="ECO:0008006" key="3">
    <source>
        <dbReference type="Google" id="ProtNLM"/>
    </source>
</evidence>
<dbReference type="PANTHER" id="PTHR31993">
    <property type="entry name" value="UBA-LIKE DOMAIN-CONTAINING PROTEIN 2"/>
    <property type="match status" value="1"/>
</dbReference>
<dbReference type="STRING" id="400682.A0A1X7VG72"/>
<feature type="region of interest" description="Disordered" evidence="1">
    <location>
        <begin position="58"/>
        <end position="92"/>
    </location>
</feature>
<feature type="compositionally biased region" description="Low complexity" evidence="1">
    <location>
        <begin position="68"/>
        <end position="92"/>
    </location>
</feature>
<dbReference type="Pfam" id="PF14555">
    <property type="entry name" value="UBA_4"/>
    <property type="match status" value="1"/>
</dbReference>
<sequence length="146" mass="15704">MDINQEVLRKQIMVNQFCNQVGCTTEQATEILQKARWQIEVAFSLFFQGHSLVPGNQPNVHHYHNAQESGSSSMCGSSASSSGMESGSNSASNTFGARMSYSCVPTNTPATPPTLPDTLAAFAQLKASSPDQRGGFDARIVNMQNS</sequence>
<evidence type="ECO:0000313" key="2">
    <source>
        <dbReference type="EnsemblMetazoa" id="Aqu2.1.38492_001"/>
    </source>
</evidence>
<protein>
    <recommendedName>
        <fullName evidence="3">UBA domain-containing protein</fullName>
    </recommendedName>
</protein>
<dbReference type="AlphaFoldDB" id="A0A1X7VG72"/>
<dbReference type="Gene3D" id="1.10.8.10">
    <property type="entry name" value="DNA helicase RuvA subunit, C-terminal domain"/>
    <property type="match status" value="1"/>
</dbReference>
<evidence type="ECO:0000256" key="1">
    <source>
        <dbReference type="SAM" id="MobiDB-lite"/>
    </source>
</evidence>
<dbReference type="FunCoup" id="A0A1X7VG72">
    <property type="interactions" value="87"/>
</dbReference>
<dbReference type="EnsemblMetazoa" id="Aqu2.1.38492_001">
    <property type="protein sequence ID" value="Aqu2.1.38492_001"/>
    <property type="gene ID" value="Aqu2.1.38492"/>
</dbReference>
<dbReference type="InParanoid" id="A0A1X7VG72"/>
<dbReference type="InterPro" id="IPR039310">
    <property type="entry name" value="UBALD1/2"/>
</dbReference>
<organism evidence="2">
    <name type="scientific">Amphimedon queenslandica</name>
    <name type="common">Sponge</name>
    <dbReference type="NCBI Taxonomy" id="400682"/>
    <lineage>
        <taxon>Eukaryota</taxon>
        <taxon>Metazoa</taxon>
        <taxon>Porifera</taxon>
        <taxon>Demospongiae</taxon>
        <taxon>Heteroscleromorpha</taxon>
        <taxon>Haplosclerida</taxon>
        <taxon>Niphatidae</taxon>
        <taxon>Amphimedon</taxon>
    </lineage>
</organism>
<dbReference type="CDD" id="cd14343">
    <property type="entry name" value="UBA_F100B_like"/>
    <property type="match status" value="1"/>
</dbReference>
<dbReference type="InterPro" id="IPR009060">
    <property type="entry name" value="UBA-like_sf"/>
</dbReference>
<name>A0A1X7VG72_AMPQE</name>
<reference evidence="2" key="1">
    <citation type="submission" date="2017-05" db="UniProtKB">
        <authorList>
            <consortium name="EnsemblMetazoa"/>
        </authorList>
    </citation>
    <scope>IDENTIFICATION</scope>
</reference>
<dbReference type="SUPFAM" id="SSF46934">
    <property type="entry name" value="UBA-like"/>
    <property type="match status" value="1"/>
</dbReference>
<dbReference type="eggNOG" id="ENOG502S43S">
    <property type="taxonomic scope" value="Eukaryota"/>
</dbReference>
<dbReference type="PANTHER" id="PTHR31993:SF4">
    <property type="entry name" value="UBA-LIKE DOMAIN-CONTAINING PROTEIN"/>
    <property type="match status" value="1"/>
</dbReference>
<accession>A0A1X7VG72</accession>